<reference evidence="4" key="1">
    <citation type="journal article" date="2023" name="Insect Mol. Biol.">
        <title>Genome sequencing provides insights into the evolution of gene families encoding plant cell wall-degrading enzymes in longhorned beetles.</title>
        <authorList>
            <person name="Shin N.R."/>
            <person name="Okamura Y."/>
            <person name="Kirsch R."/>
            <person name="Pauchet Y."/>
        </authorList>
    </citation>
    <scope>NUCLEOTIDE SEQUENCE</scope>
    <source>
        <strain evidence="4">RBIC_L_NR</strain>
    </source>
</reference>
<keyword evidence="3" id="KW-0808">Transferase</keyword>
<dbReference type="Pfam" id="PF00201">
    <property type="entry name" value="UDPGT"/>
    <property type="match status" value="1"/>
</dbReference>
<name>A0AAV8YC21_9CUCU</name>
<dbReference type="InterPro" id="IPR050271">
    <property type="entry name" value="UDP-glycosyltransferase"/>
</dbReference>
<evidence type="ECO:0000256" key="1">
    <source>
        <dbReference type="ARBA" id="ARBA00009995"/>
    </source>
</evidence>
<organism evidence="4 5">
    <name type="scientific">Rhamnusium bicolor</name>
    <dbReference type="NCBI Taxonomy" id="1586634"/>
    <lineage>
        <taxon>Eukaryota</taxon>
        <taxon>Metazoa</taxon>
        <taxon>Ecdysozoa</taxon>
        <taxon>Arthropoda</taxon>
        <taxon>Hexapoda</taxon>
        <taxon>Insecta</taxon>
        <taxon>Pterygota</taxon>
        <taxon>Neoptera</taxon>
        <taxon>Endopterygota</taxon>
        <taxon>Coleoptera</taxon>
        <taxon>Polyphaga</taxon>
        <taxon>Cucujiformia</taxon>
        <taxon>Chrysomeloidea</taxon>
        <taxon>Cerambycidae</taxon>
        <taxon>Lepturinae</taxon>
        <taxon>Rhagiini</taxon>
        <taxon>Rhamnusium</taxon>
    </lineage>
</organism>
<dbReference type="PANTHER" id="PTHR48043:SF159">
    <property type="entry name" value="EG:EG0003.4 PROTEIN-RELATED"/>
    <property type="match status" value="1"/>
</dbReference>
<dbReference type="Gene3D" id="3.40.50.2000">
    <property type="entry name" value="Glycogen Phosphorylase B"/>
    <property type="match status" value="1"/>
</dbReference>
<comment type="caution">
    <text evidence="4">The sequence shown here is derived from an EMBL/GenBank/DDBJ whole genome shotgun (WGS) entry which is preliminary data.</text>
</comment>
<dbReference type="SUPFAM" id="SSF53756">
    <property type="entry name" value="UDP-Glycosyltransferase/glycogen phosphorylase"/>
    <property type="match status" value="1"/>
</dbReference>
<proteinExistence type="inferred from homology"/>
<dbReference type="GO" id="GO:0008194">
    <property type="term" value="F:UDP-glycosyltransferase activity"/>
    <property type="evidence" value="ECO:0007669"/>
    <property type="project" value="InterPro"/>
</dbReference>
<protein>
    <submittedName>
        <fullName evidence="4">Uncharacterized protein</fullName>
    </submittedName>
</protein>
<gene>
    <name evidence="4" type="ORF">NQ314_008483</name>
</gene>
<dbReference type="InterPro" id="IPR002213">
    <property type="entry name" value="UDP_glucos_trans"/>
</dbReference>
<dbReference type="EMBL" id="JANEYF010002325">
    <property type="protein sequence ID" value="KAJ8948057.1"/>
    <property type="molecule type" value="Genomic_DNA"/>
</dbReference>
<evidence type="ECO:0000256" key="3">
    <source>
        <dbReference type="ARBA" id="ARBA00022679"/>
    </source>
</evidence>
<keyword evidence="5" id="KW-1185">Reference proteome</keyword>
<comment type="similarity">
    <text evidence="1">Belongs to the UDP-glycosyltransferase family.</text>
</comment>
<dbReference type="PANTHER" id="PTHR48043">
    <property type="entry name" value="EG:EG0003.4 PROTEIN-RELATED"/>
    <property type="match status" value="1"/>
</dbReference>
<keyword evidence="2" id="KW-0328">Glycosyltransferase</keyword>
<evidence type="ECO:0000313" key="5">
    <source>
        <dbReference type="Proteomes" id="UP001162156"/>
    </source>
</evidence>
<accession>A0AAV8YC21</accession>
<evidence type="ECO:0000313" key="4">
    <source>
        <dbReference type="EMBL" id="KAJ8948057.1"/>
    </source>
</evidence>
<sequence>MSILVLFVVSYSNGADILAIIPTPSYSHQIAYTYIWRELSLRGHKVTVITTDPLKDPSLTNLTEIDMKWLYQLVGNISNIAENTLTMWNIYDITLDIMLNISDALLSHPPVQDLLQRKRNFDVLLVEFSYPELLAFAEVYRCPKILISPVDTIGYYHEKMGNPSHPVLHPDMSTPFFGSMNFIERVTSTLYSLYVFYFFDFKVIPKRQEMLKRYFDIEKTVEELLRDVDMMFLNVNPVIQGSKALGPSTISIGGQRAAISTKPLSMVSN</sequence>
<evidence type="ECO:0000256" key="2">
    <source>
        <dbReference type="ARBA" id="ARBA00022676"/>
    </source>
</evidence>
<dbReference type="AlphaFoldDB" id="A0AAV8YC21"/>
<dbReference type="Proteomes" id="UP001162156">
    <property type="component" value="Unassembled WGS sequence"/>
</dbReference>